<keyword evidence="1" id="KW-1133">Transmembrane helix</keyword>
<feature type="transmembrane region" description="Helical" evidence="1">
    <location>
        <begin position="459"/>
        <end position="480"/>
    </location>
</feature>
<dbReference type="KEGG" id="cef:CE0273"/>
<organism evidence="2 3">
    <name type="scientific">Corynebacterium efficiens (strain DSM 44549 / YS-314 / AJ 12310 / JCM 11189 / NBRC 100395)</name>
    <dbReference type="NCBI Taxonomy" id="196164"/>
    <lineage>
        <taxon>Bacteria</taxon>
        <taxon>Bacillati</taxon>
        <taxon>Actinomycetota</taxon>
        <taxon>Actinomycetes</taxon>
        <taxon>Mycobacteriales</taxon>
        <taxon>Corynebacteriaceae</taxon>
        <taxon>Corynebacterium</taxon>
    </lineage>
</organism>
<evidence type="ECO:0000256" key="1">
    <source>
        <dbReference type="SAM" id="Phobius"/>
    </source>
</evidence>
<dbReference type="AlphaFoldDB" id="Q8FTV5"/>
<feature type="transmembrane region" description="Helical" evidence="1">
    <location>
        <begin position="756"/>
        <end position="777"/>
    </location>
</feature>
<keyword evidence="1" id="KW-0812">Transmembrane</keyword>
<feature type="transmembrane region" description="Helical" evidence="1">
    <location>
        <begin position="57"/>
        <end position="75"/>
    </location>
</feature>
<keyword evidence="3" id="KW-1185">Reference proteome</keyword>
<name>Q8FTV5_COREF</name>
<feature type="transmembrane region" description="Helical" evidence="1">
    <location>
        <begin position="184"/>
        <end position="205"/>
    </location>
</feature>
<feature type="transmembrane region" description="Helical" evidence="1">
    <location>
        <begin position="245"/>
        <end position="267"/>
    </location>
</feature>
<feature type="transmembrane region" description="Helical" evidence="1">
    <location>
        <begin position="106"/>
        <end position="123"/>
    </location>
</feature>
<feature type="transmembrane region" description="Helical" evidence="1">
    <location>
        <begin position="429"/>
        <end position="447"/>
    </location>
</feature>
<evidence type="ECO:0000313" key="2">
    <source>
        <dbReference type="EMBL" id="BAC17083.1"/>
    </source>
</evidence>
<dbReference type="eggNOG" id="COG4454">
    <property type="taxonomic scope" value="Bacteria"/>
</dbReference>
<feature type="transmembrane region" description="Helical" evidence="1">
    <location>
        <begin position="20"/>
        <end position="45"/>
    </location>
</feature>
<protein>
    <submittedName>
        <fullName evidence="2">Uncharacterized protein</fullName>
    </submittedName>
</protein>
<dbReference type="EMBL" id="BA000035">
    <property type="protein sequence ID" value="BAC17083.1"/>
    <property type="molecule type" value="Genomic_DNA"/>
</dbReference>
<feature type="transmembrane region" description="Helical" evidence="1">
    <location>
        <begin position="155"/>
        <end position="172"/>
    </location>
</feature>
<dbReference type="HOGENOM" id="CLU_357431_0_0_11"/>
<feature type="transmembrane region" description="Helical" evidence="1">
    <location>
        <begin position="650"/>
        <end position="674"/>
    </location>
</feature>
<reference evidence="2 3" key="1">
    <citation type="journal article" date="2003" name="Genome Res.">
        <title>Comparative complete genome sequence analysis of the amino acid replacements responsible for the thermostability of Corynebacterium efficiens.</title>
        <authorList>
            <person name="Nishio Y."/>
            <person name="Nakamura Y."/>
            <person name="Kawarabayasi Y."/>
            <person name="Usuda Y."/>
            <person name="Kimura E."/>
            <person name="Sugimoto S."/>
            <person name="Matsui K."/>
            <person name="Yamagishi A."/>
            <person name="Kikuchi H."/>
            <person name="Ikeo K."/>
            <person name="Gojobori T."/>
        </authorList>
    </citation>
    <scope>NUCLEOTIDE SEQUENCE [LARGE SCALE GENOMIC DNA]</scope>
    <source>
        <strain evidence="3">DSM 44549 / YS-314 / AJ 12310 / JCM 11189 / NBRC 100395</strain>
    </source>
</reference>
<feature type="transmembrane region" description="Helical" evidence="1">
    <location>
        <begin position="396"/>
        <end position="417"/>
    </location>
</feature>
<feature type="transmembrane region" description="Helical" evidence="1">
    <location>
        <begin position="211"/>
        <end position="233"/>
    </location>
</feature>
<feature type="transmembrane region" description="Helical" evidence="1">
    <location>
        <begin position="686"/>
        <end position="709"/>
    </location>
</feature>
<feature type="transmembrane region" description="Helical" evidence="1">
    <location>
        <begin position="279"/>
        <end position="300"/>
    </location>
</feature>
<accession>Q8FTV5</accession>
<sequence length="784" mass="82014">MQIKHRSPSRTWNPPLALRFGFLIFAGISVITGLLAGTVKLGYLLDSPATSLAQDHGPLMVFGFVGGAIGIERAVAVRTRWAWLGPLAHAFGVVTTLSGFPRLVPGAFFALSFLVLGATYLKVHRRQATFAVLTQAAGVIGGVAAALVWALGAPFAYAMPFAVVFTVATIIGERLELARISFGGVAAETTVTALVLTLTASSLLFSFSPQLGFAVMGVALVLVAVATVRVDVARHLVKSRGLPQFSAVCMLLGYLWLIIGGVIWVAFGFTETGFAFDAGVHAVFLGFVISMILAHAPIILTSVIRYTLPYHPVMYVAVALLHAGLALRLLADARSHTTLWQAGGADQRHRRDRLPARVRCPHGAPCASSGGHPDGGSTGMSTLSVSDVSLRARGRWHATAGAVIAFWLVVGVAATLGYRLGRGVTWWDVIHPFTIGALTTAIIAYSTHFAEALTRTVTAGYRGVGLRVAIVNLAMLGLLIDRAGYDWGPLADVSATAVIAVLLWQIAVVVKRLRGSLAGQFAVTVPFYLTAAGFLIVAILLAILATRVGNYSDLIAAHSRATVWGFAWLTVIGTVVTLLPTLAGSRIPDIARRRCTRALQVHGGALGAALLLHALGEPAWAGLAQLVMVLAALLVVQPVIGTLFSTGATWTTATVSVVAGLLWMLAVATADAVILIVGGDPRAGTLLLLPALLGSGLLQLVTGVLHHLLPTLVGGGPGKVRVARATADRAGGARLTLINLGALLTLLDVTGPARSAGLILIGLGLIGHVITITRAIITQYRMEN</sequence>
<feature type="transmembrane region" description="Helical" evidence="1">
    <location>
        <begin position="623"/>
        <end position="644"/>
    </location>
</feature>
<keyword evidence="1" id="KW-0472">Membrane</keyword>
<feature type="transmembrane region" description="Helical" evidence="1">
    <location>
        <begin position="561"/>
        <end position="579"/>
    </location>
</feature>
<feature type="transmembrane region" description="Helical" evidence="1">
    <location>
        <begin position="487"/>
        <end position="507"/>
    </location>
</feature>
<dbReference type="Proteomes" id="UP000001409">
    <property type="component" value="Chromosome"/>
</dbReference>
<proteinExistence type="predicted"/>
<dbReference type="eggNOG" id="COG4243">
    <property type="taxonomic scope" value="Bacteria"/>
</dbReference>
<feature type="transmembrane region" description="Helical" evidence="1">
    <location>
        <begin position="82"/>
        <end position="100"/>
    </location>
</feature>
<feature type="transmembrane region" description="Helical" evidence="1">
    <location>
        <begin position="527"/>
        <end position="549"/>
    </location>
</feature>
<feature type="transmembrane region" description="Helical" evidence="1">
    <location>
        <begin position="130"/>
        <end position="149"/>
    </location>
</feature>
<dbReference type="RefSeq" id="WP_011074904.1">
    <property type="nucleotide sequence ID" value="NC_004369.1"/>
</dbReference>
<dbReference type="STRING" id="196164.gene:10740670"/>
<evidence type="ECO:0000313" key="3">
    <source>
        <dbReference type="Proteomes" id="UP000001409"/>
    </source>
</evidence>
<feature type="transmembrane region" description="Helical" evidence="1">
    <location>
        <begin position="599"/>
        <end position="616"/>
    </location>
</feature>